<reference evidence="2 3" key="1">
    <citation type="submission" date="2016-01" db="EMBL/GenBank/DDBJ databases">
        <title>Draft genome of the antarctic isolate Shewanella frigidimarina Ag06-30.</title>
        <authorList>
            <person name="Parmeciano Di Noto G."/>
            <person name="Vazquez S."/>
            <person name="Mac Cormack W."/>
            <person name="Iriarte A."/>
            <person name="Quiroga C."/>
        </authorList>
    </citation>
    <scope>NUCLEOTIDE SEQUENCE [LARGE SCALE GENOMIC DNA]</scope>
    <source>
        <strain evidence="2 3">Ag06-30</strain>
    </source>
</reference>
<dbReference type="EMBL" id="LRDC01000018">
    <property type="protein sequence ID" value="KVX01910.1"/>
    <property type="molecule type" value="Genomic_DNA"/>
</dbReference>
<sequence>MSVKTLLCRDGRDTGLRLMGIILAAFLLLIVAAVVFPASVINWIVTLAVMPVVGLSAVRRLNDANKSIKLAAICVVPILIFGILSYFMAPFGAQAGVFLFGLACGGYLAFLPAKNSITYVQGYYGPSMVPISISGSVYHRQEPVMKGQVMPAHDQPENTFPSIESADEVVLTGSTHSNSAETHKQQFNDDVEPQTSFEQAGIHMEQEFDTATEYDPVNSFSTSSERSHQPLYVDQDALQSGSITELAKSWLNVAKLHQTKLILIGKITAAIIAVGIVVYLVFALISVFSGDGTEQTEHVDDMSNQQQVSIRQMVKLPDGFWLALEGEILIVRWLGESGDKQNLWRLATAIGDKTCANLEFNDGSRYRPITVDLLDDGASEARFTPLDKDAIVNHVALRGNFKLCGYEFSLKGSQATLMQNPQFEMILSQ</sequence>
<keyword evidence="1" id="KW-0812">Transmembrane</keyword>
<accession>A0A119CZU7</accession>
<feature type="transmembrane region" description="Helical" evidence="1">
    <location>
        <begin position="95"/>
        <end position="113"/>
    </location>
</feature>
<evidence type="ECO:0000313" key="2">
    <source>
        <dbReference type="EMBL" id="KVX01910.1"/>
    </source>
</evidence>
<gene>
    <name evidence="2" type="ORF">AWJ07_04870</name>
</gene>
<comment type="caution">
    <text evidence="2">The sequence shown here is derived from an EMBL/GenBank/DDBJ whole genome shotgun (WGS) entry which is preliminary data.</text>
</comment>
<feature type="transmembrane region" description="Helical" evidence="1">
    <location>
        <begin position="16"/>
        <end position="34"/>
    </location>
</feature>
<evidence type="ECO:0008006" key="4">
    <source>
        <dbReference type="Google" id="ProtNLM"/>
    </source>
</evidence>
<evidence type="ECO:0000256" key="1">
    <source>
        <dbReference type="SAM" id="Phobius"/>
    </source>
</evidence>
<name>A0A119CZU7_SHEFR</name>
<dbReference type="AlphaFoldDB" id="A0A119CZU7"/>
<feature type="transmembrane region" description="Helical" evidence="1">
    <location>
        <begin position="267"/>
        <end position="288"/>
    </location>
</feature>
<keyword evidence="1" id="KW-0472">Membrane</keyword>
<organism evidence="2">
    <name type="scientific">Shewanella frigidimarina</name>
    <dbReference type="NCBI Taxonomy" id="56812"/>
    <lineage>
        <taxon>Bacteria</taxon>
        <taxon>Pseudomonadati</taxon>
        <taxon>Pseudomonadota</taxon>
        <taxon>Gammaproteobacteria</taxon>
        <taxon>Alteromonadales</taxon>
        <taxon>Shewanellaceae</taxon>
        <taxon>Shewanella</taxon>
    </lineage>
</organism>
<feature type="transmembrane region" description="Helical" evidence="1">
    <location>
        <begin position="70"/>
        <end position="89"/>
    </location>
</feature>
<protein>
    <recommendedName>
        <fullName evidence="4">DUF805 domain-containing protein</fullName>
    </recommendedName>
</protein>
<dbReference type="RefSeq" id="WP_059745798.1">
    <property type="nucleotide sequence ID" value="NZ_LRDC01000018.1"/>
</dbReference>
<feature type="transmembrane region" description="Helical" evidence="1">
    <location>
        <begin position="40"/>
        <end position="58"/>
    </location>
</feature>
<proteinExistence type="predicted"/>
<dbReference type="Proteomes" id="UP000055702">
    <property type="component" value="Unassembled WGS sequence"/>
</dbReference>
<keyword evidence="1" id="KW-1133">Transmembrane helix</keyword>
<evidence type="ECO:0000313" key="3">
    <source>
        <dbReference type="Proteomes" id="UP000055702"/>
    </source>
</evidence>